<keyword evidence="1" id="KW-0812">Transmembrane</keyword>
<feature type="transmembrane region" description="Helical" evidence="1">
    <location>
        <begin position="59"/>
        <end position="83"/>
    </location>
</feature>
<sequence>MCASKENQILLEKHRLPKGKEQFDGILDELAAAAQAEDEAKEDQEEPEEDGWTWLKETFGWVLVADVFILIALSFWLILGQALKWLFNYDPLIATFLMYWDPYIQSLLGIFFSARLFASIFSWLASGVKSQ</sequence>
<evidence type="ECO:0000256" key="1">
    <source>
        <dbReference type="SAM" id="Phobius"/>
    </source>
</evidence>
<dbReference type="Proteomes" id="UP000649617">
    <property type="component" value="Unassembled WGS sequence"/>
</dbReference>
<organism evidence="2 3">
    <name type="scientific">Symbiodinium pilosum</name>
    <name type="common">Dinoflagellate</name>
    <dbReference type="NCBI Taxonomy" id="2952"/>
    <lineage>
        <taxon>Eukaryota</taxon>
        <taxon>Sar</taxon>
        <taxon>Alveolata</taxon>
        <taxon>Dinophyceae</taxon>
        <taxon>Suessiales</taxon>
        <taxon>Symbiodiniaceae</taxon>
        <taxon>Symbiodinium</taxon>
    </lineage>
</organism>
<dbReference type="OrthoDB" id="10517576at2759"/>
<keyword evidence="1" id="KW-0472">Membrane</keyword>
<protein>
    <submittedName>
        <fullName evidence="2">MDH2 protein</fullName>
    </submittedName>
</protein>
<gene>
    <name evidence="2" type="primary">MDH2</name>
    <name evidence="2" type="ORF">SPIL2461_LOCUS20493</name>
</gene>
<dbReference type="AlphaFoldDB" id="A0A812X5P4"/>
<reference evidence="2" key="1">
    <citation type="submission" date="2021-02" db="EMBL/GenBank/DDBJ databases">
        <authorList>
            <person name="Dougan E. K."/>
            <person name="Rhodes N."/>
            <person name="Thang M."/>
            <person name="Chan C."/>
        </authorList>
    </citation>
    <scope>NUCLEOTIDE SEQUENCE</scope>
</reference>
<keyword evidence="3" id="KW-1185">Reference proteome</keyword>
<evidence type="ECO:0000313" key="2">
    <source>
        <dbReference type="EMBL" id="CAE7719823.1"/>
    </source>
</evidence>
<proteinExistence type="predicted"/>
<dbReference type="EMBL" id="CAJNIZ010045427">
    <property type="protein sequence ID" value="CAE7719823.1"/>
    <property type="molecule type" value="Genomic_DNA"/>
</dbReference>
<keyword evidence="1" id="KW-1133">Transmembrane helix</keyword>
<evidence type="ECO:0000313" key="3">
    <source>
        <dbReference type="Proteomes" id="UP000649617"/>
    </source>
</evidence>
<name>A0A812X5P4_SYMPI</name>
<feature type="transmembrane region" description="Helical" evidence="1">
    <location>
        <begin position="103"/>
        <end position="125"/>
    </location>
</feature>
<accession>A0A812X5P4</accession>
<comment type="caution">
    <text evidence="2">The sequence shown here is derived from an EMBL/GenBank/DDBJ whole genome shotgun (WGS) entry which is preliminary data.</text>
</comment>